<proteinExistence type="predicted"/>
<sequence length="1156" mass="118100">MERSSFVTRGAAAASVCAALLLDGGSAAADWRSARHDPQRTGATESTSNIVKPAPYWRAYLGGALTQSKVFAGDVDQDGETDVLFVSGGRAVLSDPQGNYRWRTSPLGFQAVHAVEDLDGDGRLEAVVLTGAGAAVIDGESGAILWLDSATELGTLGAARLADFDGDGGLDLFLDECGCCSVTTASPGVIYSFARGFSAVEKLPSLPPRQHCNTGVDTVGDWNGDGTADLLVSSHDQMFFVSGTGDAIAESARIGVYLGGAVCEAVTVGDPSSPAQRALCLQNRIVGVQGTREVFLLAYRPGETPSIGVVWRKTLGPNEGGDARAPTRLAWDLDGDGALEVLVSGKTADGWTSFVLDAASGAELAAIPDEIAQGAVPGGTGAEQWIVTAREERVSAFRFRRGSMRRVERLWPLHGKRVRTRVDWSRARTTSLAFSLVTPDLTGDGRGELILETTTEPVALTAYDVSAGGPSTTAVYTVEPDVGIAALDLPAPASPASPQVLVSRDDGFVTLLDASLAPTNLMQEGREVLPGLRAGGYSTGPGAFVDFGRAPIAAKLFPNDRAAGVVVVDSRGDLVHLAAEGASNVAPAKAAWRARDAFGASILPAEGSSPATLACFRLRHPIVDPPKYSVATLDASGAQTGETLVEKRPAWDVLHADLDGDRAPELVAVTADTALRTDVLAFNRDGSTRWRHGIDASAGTQAAAIADWNGDGADDVAIAINAARVLSGRDGSLLGQSPEALTYFMPILADVSGDQQIEMTLQGGRFPARTLHHDLRTALWRGTDDSRPFPHGAIARCDGRSLLVEGSFARPARLTFTELGASAAGQSTSIVLAGDAAFADERAAALAGASMGQLGDVAISGNLTGRASAGPTVVVGSANGHLYAVDACTARLVWSYAFGDPVGSPILADTDGDGHDDIVVSVADGYLYNLQHEILPAPAHVWDVDPSRPDGEGDVDEIETRDTLHVRWSPVDVAVSYQVAVVGGRGEYVTSPAWQDVGDVSEASIGGLPLLDGAKYYVGVRAVSAAGLSPDRGSDGVIVRMPQGEGGGGAGGMGGMGGAGGAGGAGGDGGAGGAASAGGGGSGEGGGGGGGMGGVASAAAPDDVLLYGRGCACSEAPGQPGEPWAAGLGSLAVALLALARGRATPNDRAARRPLTG</sequence>
<dbReference type="InterPro" id="IPR028994">
    <property type="entry name" value="Integrin_alpha_N"/>
</dbReference>
<evidence type="ECO:0000256" key="2">
    <source>
        <dbReference type="ARBA" id="ARBA00022692"/>
    </source>
</evidence>
<dbReference type="AlphaFoldDB" id="A0A2L0F6E2"/>
<dbReference type="PANTHER" id="PTHR21419:SF30">
    <property type="entry name" value="IG-LIKE DOMAIN-CONTAINING PROTEIN"/>
    <property type="match status" value="1"/>
</dbReference>
<dbReference type="SUPFAM" id="SSF69318">
    <property type="entry name" value="Integrin alpha N-terminal domain"/>
    <property type="match status" value="1"/>
</dbReference>
<feature type="signal peptide" evidence="6">
    <location>
        <begin position="1"/>
        <end position="29"/>
    </location>
</feature>
<name>A0A2L0F6E2_SORCE</name>
<organism evidence="7 8">
    <name type="scientific">Sorangium cellulosum</name>
    <name type="common">Polyangium cellulosum</name>
    <dbReference type="NCBI Taxonomy" id="56"/>
    <lineage>
        <taxon>Bacteria</taxon>
        <taxon>Pseudomonadati</taxon>
        <taxon>Myxococcota</taxon>
        <taxon>Polyangia</taxon>
        <taxon>Polyangiales</taxon>
        <taxon>Polyangiaceae</taxon>
        <taxon>Sorangium</taxon>
    </lineage>
</organism>
<evidence type="ECO:0000256" key="1">
    <source>
        <dbReference type="ARBA" id="ARBA00004167"/>
    </source>
</evidence>
<dbReference type="PANTHER" id="PTHR21419">
    <property type="match status" value="1"/>
</dbReference>
<accession>A0A2L0F6E2</accession>
<reference evidence="7 8" key="1">
    <citation type="submission" date="2015-09" db="EMBL/GenBank/DDBJ databases">
        <title>Sorangium comparison.</title>
        <authorList>
            <person name="Zaburannyi N."/>
            <person name="Bunk B."/>
            <person name="Overmann J."/>
            <person name="Mueller R."/>
        </authorList>
    </citation>
    <scope>NUCLEOTIDE SEQUENCE [LARGE SCALE GENOMIC DNA]</scope>
    <source>
        <strain evidence="7 8">So ce26</strain>
    </source>
</reference>
<evidence type="ECO:0000256" key="6">
    <source>
        <dbReference type="SAM" id="SignalP"/>
    </source>
</evidence>
<dbReference type="EMBL" id="CP012673">
    <property type="protein sequence ID" value="AUX47158.1"/>
    <property type="molecule type" value="Genomic_DNA"/>
</dbReference>
<dbReference type="GO" id="GO:0016020">
    <property type="term" value="C:membrane"/>
    <property type="evidence" value="ECO:0007669"/>
    <property type="project" value="UniProtKB-SubCell"/>
</dbReference>
<evidence type="ECO:0000256" key="3">
    <source>
        <dbReference type="ARBA" id="ARBA00022989"/>
    </source>
</evidence>
<evidence type="ECO:0000256" key="4">
    <source>
        <dbReference type="ARBA" id="ARBA00023136"/>
    </source>
</evidence>
<keyword evidence="4" id="KW-0472">Membrane</keyword>
<dbReference type="SUPFAM" id="SSF50998">
    <property type="entry name" value="Quinoprotein alcohol dehydrogenase-like"/>
    <property type="match status" value="1"/>
</dbReference>
<feature type="region of interest" description="Disordered" evidence="5">
    <location>
        <begin position="1064"/>
        <end position="1091"/>
    </location>
</feature>
<comment type="subcellular location">
    <subcellularLocation>
        <location evidence="1">Membrane</location>
        <topology evidence="1">Single-pass membrane protein</topology>
    </subcellularLocation>
</comment>
<keyword evidence="6" id="KW-0732">Signal</keyword>
<dbReference type="Gene3D" id="2.40.10.480">
    <property type="match status" value="1"/>
</dbReference>
<keyword evidence="2" id="KW-0812">Transmembrane</keyword>
<evidence type="ECO:0000313" key="8">
    <source>
        <dbReference type="Proteomes" id="UP000238348"/>
    </source>
</evidence>
<protein>
    <recommendedName>
        <fullName evidence="9">Fibronectin type-III domain-containing protein</fullName>
    </recommendedName>
</protein>
<dbReference type="Proteomes" id="UP000238348">
    <property type="component" value="Chromosome"/>
</dbReference>
<gene>
    <name evidence="7" type="ORF">SOCE26_086700</name>
</gene>
<keyword evidence="3" id="KW-1133">Transmembrane helix</keyword>
<dbReference type="InterPro" id="IPR045232">
    <property type="entry name" value="FAM234"/>
</dbReference>
<evidence type="ECO:0000256" key="5">
    <source>
        <dbReference type="SAM" id="MobiDB-lite"/>
    </source>
</evidence>
<feature type="chain" id="PRO_5014811076" description="Fibronectin type-III domain-containing protein" evidence="6">
    <location>
        <begin position="30"/>
        <end position="1156"/>
    </location>
</feature>
<evidence type="ECO:0008006" key="9">
    <source>
        <dbReference type="Google" id="ProtNLM"/>
    </source>
</evidence>
<dbReference type="InterPro" id="IPR011047">
    <property type="entry name" value="Quinoprotein_ADH-like_sf"/>
</dbReference>
<evidence type="ECO:0000313" key="7">
    <source>
        <dbReference type="EMBL" id="AUX47158.1"/>
    </source>
</evidence>